<dbReference type="InterPro" id="IPR000531">
    <property type="entry name" value="Beta-barrel_TonB"/>
</dbReference>
<evidence type="ECO:0000313" key="16">
    <source>
        <dbReference type="EMBL" id="AYJ87110.1"/>
    </source>
</evidence>
<comment type="subcellular location">
    <subcellularLocation>
        <location evidence="1 11">Cell outer membrane</location>
        <topology evidence="1 11">Multi-pass membrane protein</topology>
    </subcellularLocation>
</comment>
<dbReference type="PANTHER" id="PTHR32552">
    <property type="entry name" value="FERRICHROME IRON RECEPTOR-RELATED"/>
    <property type="match status" value="1"/>
</dbReference>
<keyword evidence="17" id="KW-1185">Reference proteome</keyword>
<dbReference type="RefSeq" id="WP_121154078.1">
    <property type="nucleotide sequence ID" value="NZ_CP032829.1"/>
</dbReference>
<keyword evidence="2 11" id="KW-0813">Transport</keyword>
<dbReference type="KEGG" id="spha:D3Y57_15680"/>
<keyword evidence="13" id="KW-0732">Signal</keyword>
<evidence type="ECO:0000256" key="3">
    <source>
        <dbReference type="ARBA" id="ARBA00022452"/>
    </source>
</evidence>
<comment type="similarity">
    <text evidence="11 12">Belongs to the TonB-dependent receptor family.</text>
</comment>
<keyword evidence="16" id="KW-0675">Receptor</keyword>
<keyword evidence="6" id="KW-0408">Iron</keyword>
<proteinExistence type="inferred from homology"/>
<feature type="domain" description="TonB-dependent receptor plug" evidence="15">
    <location>
        <begin position="57"/>
        <end position="166"/>
    </location>
</feature>
<keyword evidence="9 11" id="KW-0472">Membrane</keyword>
<dbReference type="GO" id="GO:0009279">
    <property type="term" value="C:cell outer membrane"/>
    <property type="evidence" value="ECO:0007669"/>
    <property type="project" value="UniProtKB-SubCell"/>
</dbReference>
<gene>
    <name evidence="16" type="ORF">D3Y57_15680</name>
</gene>
<keyword evidence="10 11" id="KW-0998">Cell outer membrane</keyword>
<dbReference type="EMBL" id="CP032829">
    <property type="protein sequence ID" value="AYJ87110.1"/>
    <property type="molecule type" value="Genomic_DNA"/>
</dbReference>
<dbReference type="PANTHER" id="PTHR32552:SF81">
    <property type="entry name" value="TONB-DEPENDENT OUTER MEMBRANE RECEPTOR"/>
    <property type="match status" value="1"/>
</dbReference>
<sequence>MRTGTKRHACTLIGLTALAIGNTATAQTSDPLPSASAADASMPADIVVTARRRSENAQNVPIALTALSGAQIAVPGTIGLAQVAQLAPSLQLTATNPRNTNINIRGLGATPAFASLGLEYGVGVYVDQVFYSRPAQSAFDLYDLARVEVLRGPQGTLFGKNTTAGAINIVSEEPSFTPAMRGELSLGNYHTIQARATATTPLTDTLAIRLTVTDTDRDHGFQTIPRTGQRVHDLQSFGVRGQLLFQPSTAFKLRLIGDYSDFHQDCCTGVTTTVRTTRIDGSPLPANFTQRVARFGYVPLPIDPYSRQLETNRPFSVALKTYGGTGIADLDLGPVTLTSVTGWRRLDYKPATDGDVIGLDIFENAGVSETQRQFSQELRLASNGTNAIDYVGGVYYFWQRIDDRLFTTYGPDAALWILGPAAGSTAPSIGGQAALNGLFADGSATARTRSTAAFGEATWHIVPGFDLTGGLRYTHEKKDGSFAQVQRGPTLTATQILFGAQAIRDAFAPNIAPFTANTTENNLSGRATIAYHVTSDIMAYATYARGFKSGGLNLNATAAPRVIAPEKVQNIEAGLKTQFFDRRLTLNLAAFTQRVRNYQSQQIDTQVAQTAYIANVGTVRSRGFELDARVQPMRGLSLFAAGSYTDATYRSFKNAPCPVEYLGLATVCDLSGRRLPGVSRYSASVGGEYAVDVGTSRQVYLNADHAYRSSFYTTYNLAADSLAHGYGVTNARLGLRMADSGWDVSLYARNLFDSHYISIINPSAFNTGQSTAILGDPRTYGITFKASL</sequence>
<accession>A0A494TD19</accession>
<dbReference type="Pfam" id="PF00593">
    <property type="entry name" value="TonB_dep_Rec_b-barrel"/>
    <property type="match status" value="1"/>
</dbReference>
<dbReference type="SUPFAM" id="SSF56935">
    <property type="entry name" value="Porins"/>
    <property type="match status" value="1"/>
</dbReference>
<feature type="signal peptide" evidence="13">
    <location>
        <begin position="1"/>
        <end position="26"/>
    </location>
</feature>
<protein>
    <submittedName>
        <fullName evidence="16">TonB-dependent receptor</fullName>
    </submittedName>
</protein>
<keyword evidence="4" id="KW-0410">Iron transport</keyword>
<keyword evidence="7" id="KW-0406">Ion transport</keyword>
<dbReference type="Gene3D" id="2.40.170.20">
    <property type="entry name" value="TonB-dependent receptor, beta-barrel domain"/>
    <property type="match status" value="1"/>
</dbReference>
<evidence type="ECO:0000256" key="6">
    <source>
        <dbReference type="ARBA" id="ARBA00023004"/>
    </source>
</evidence>
<reference evidence="16 17" key="1">
    <citation type="submission" date="2018-09" db="EMBL/GenBank/DDBJ databases">
        <title>Sphingomonas peninsula sp. nov., isolated from fildes peninsula, Antarctic soil.</title>
        <authorList>
            <person name="Yingchao G."/>
        </authorList>
    </citation>
    <scope>NUCLEOTIDE SEQUENCE [LARGE SCALE GENOMIC DNA]</scope>
    <source>
        <strain evidence="16 17">YZ-8</strain>
    </source>
</reference>
<feature type="domain" description="TonB-dependent receptor-like beta-barrel" evidence="14">
    <location>
        <begin position="311"/>
        <end position="751"/>
    </location>
</feature>
<dbReference type="OrthoDB" id="9760333at2"/>
<evidence type="ECO:0000256" key="5">
    <source>
        <dbReference type="ARBA" id="ARBA00022692"/>
    </source>
</evidence>
<evidence type="ECO:0000259" key="14">
    <source>
        <dbReference type="Pfam" id="PF00593"/>
    </source>
</evidence>
<evidence type="ECO:0000256" key="11">
    <source>
        <dbReference type="PROSITE-ProRule" id="PRU01360"/>
    </source>
</evidence>
<evidence type="ECO:0000256" key="10">
    <source>
        <dbReference type="ARBA" id="ARBA00023237"/>
    </source>
</evidence>
<dbReference type="InterPro" id="IPR039426">
    <property type="entry name" value="TonB-dep_rcpt-like"/>
</dbReference>
<dbReference type="Proteomes" id="UP000276254">
    <property type="component" value="Chromosome"/>
</dbReference>
<evidence type="ECO:0000256" key="9">
    <source>
        <dbReference type="ARBA" id="ARBA00023136"/>
    </source>
</evidence>
<evidence type="ECO:0000256" key="4">
    <source>
        <dbReference type="ARBA" id="ARBA00022496"/>
    </source>
</evidence>
<dbReference type="AlphaFoldDB" id="A0A494TD19"/>
<dbReference type="InterPro" id="IPR036942">
    <property type="entry name" value="Beta-barrel_TonB_sf"/>
</dbReference>
<evidence type="ECO:0000256" key="8">
    <source>
        <dbReference type="ARBA" id="ARBA00023077"/>
    </source>
</evidence>
<evidence type="ECO:0000256" key="7">
    <source>
        <dbReference type="ARBA" id="ARBA00023065"/>
    </source>
</evidence>
<organism evidence="16 17">
    <name type="scientific">Sphingomonas paeninsulae</name>
    <dbReference type="NCBI Taxonomy" id="2319844"/>
    <lineage>
        <taxon>Bacteria</taxon>
        <taxon>Pseudomonadati</taxon>
        <taxon>Pseudomonadota</taxon>
        <taxon>Alphaproteobacteria</taxon>
        <taxon>Sphingomonadales</taxon>
        <taxon>Sphingomonadaceae</taxon>
        <taxon>Sphingomonas</taxon>
    </lineage>
</organism>
<evidence type="ECO:0000259" key="15">
    <source>
        <dbReference type="Pfam" id="PF07715"/>
    </source>
</evidence>
<keyword evidence="8 12" id="KW-0798">TonB box</keyword>
<evidence type="ECO:0000256" key="2">
    <source>
        <dbReference type="ARBA" id="ARBA00022448"/>
    </source>
</evidence>
<dbReference type="PROSITE" id="PS52016">
    <property type="entry name" value="TONB_DEPENDENT_REC_3"/>
    <property type="match status" value="1"/>
</dbReference>
<dbReference type="Pfam" id="PF07715">
    <property type="entry name" value="Plug"/>
    <property type="match status" value="1"/>
</dbReference>
<evidence type="ECO:0000256" key="12">
    <source>
        <dbReference type="RuleBase" id="RU003357"/>
    </source>
</evidence>
<evidence type="ECO:0000313" key="17">
    <source>
        <dbReference type="Proteomes" id="UP000276254"/>
    </source>
</evidence>
<feature type="chain" id="PRO_5019803180" evidence="13">
    <location>
        <begin position="27"/>
        <end position="788"/>
    </location>
</feature>
<name>A0A494TD19_SPHPE</name>
<dbReference type="InterPro" id="IPR012910">
    <property type="entry name" value="Plug_dom"/>
</dbReference>
<evidence type="ECO:0000256" key="13">
    <source>
        <dbReference type="SAM" id="SignalP"/>
    </source>
</evidence>
<dbReference type="GO" id="GO:0006826">
    <property type="term" value="P:iron ion transport"/>
    <property type="evidence" value="ECO:0007669"/>
    <property type="project" value="UniProtKB-KW"/>
</dbReference>
<evidence type="ECO:0000256" key="1">
    <source>
        <dbReference type="ARBA" id="ARBA00004571"/>
    </source>
</evidence>
<keyword evidence="3 11" id="KW-1134">Transmembrane beta strand</keyword>
<keyword evidence="5 11" id="KW-0812">Transmembrane</keyword>